<sequence>MIHKAKLVMLMVLVIAFVFVFLYQAKNVEEKAKTTAFHLAVSQMNARAVRIKQLWILKKKPAMLEFSAHAIDLNRQGWPLLDSSNRVSCRDLLIILHPKIKILKFSPTIKRQQVKYGYRCLYIYDDINKIQVSLEQHGLSIVLTD</sequence>
<evidence type="ECO:0000313" key="3">
    <source>
        <dbReference type="Proteomes" id="UP000189475"/>
    </source>
</evidence>
<dbReference type="EMBL" id="FUFT01000008">
    <property type="protein sequence ID" value="SJL84894.1"/>
    <property type="molecule type" value="Genomic_DNA"/>
</dbReference>
<protein>
    <recommendedName>
        <fullName evidence="4">MSHA biogenesis protein MshF</fullName>
    </recommendedName>
</protein>
<evidence type="ECO:0008006" key="4">
    <source>
        <dbReference type="Google" id="ProtNLM"/>
    </source>
</evidence>
<name>A0A1R4B7K0_9VIBR</name>
<feature type="transmembrane region" description="Helical" evidence="1">
    <location>
        <begin position="7"/>
        <end position="25"/>
    </location>
</feature>
<keyword evidence="3" id="KW-1185">Reference proteome</keyword>
<dbReference type="OrthoDB" id="5918883at2"/>
<dbReference type="RefSeq" id="WP_077315289.1">
    <property type="nucleotide sequence ID" value="NZ_AP024887.1"/>
</dbReference>
<organism evidence="2 3">
    <name type="scientific">Vibrio palustris</name>
    <dbReference type="NCBI Taxonomy" id="1918946"/>
    <lineage>
        <taxon>Bacteria</taxon>
        <taxon>Pseudomonadati</taxon>
        <taxon>Pseudomonadota</taxon>
        <taxon>Gammaproteobacteria</taxon>
        <taxon>Vibrionales</taxon>
        <taxon>Vibrionaceae</taxon>
        <taxon>Vibrio</taxon>
    </lineage>
</organism>
<dbReference type="Proteomes" id="UP000189475">
    <property type="component" value="Unassembled WGS sequence"/>
</dbReference>
<reference evidence="2 3" key="1">
    <citation type="submission" date="2017-02" db="EMBL/GenBank/DDBJ databases">
        <authorList>
            <person name="Peterson S.W."/>
        </authorList>
    </citation>
    <scope>NUCLEOTIDE SEQUENCE [LARGE SCALE GENOMIC DNA]</scope>
    <source>
        <strain evidence="2 3">CECT 9027</strain>
    </source>
</reference>
<gene>
    <name evidence="2" type="ORF">VPAL9027_02897</name>
</gene>
<evidence type="ECO:0000256" key="1">
    <source>
        <dbReference type="SAM" id="Phobius"/>
    </source>
</evidence>
<keyword evidence="1" id="KW-1133">Transmembrane helix</keyword>
<proteinExistence type="predicted"/>
<dbReference type="STRING" id="1918946.VPAL9027_02897"/>
<evidence type="ECO:0000313" key="2">
    <source>
        <dbReference type="EMBL" id="SJL84894.1"/>
    </source>
</evidence>
<dbReference type="AlphaFoldDB" id="A0A1R4B7K0"/>
<keyword evidence="1" id="KW-0812">Transmembrane</keyword>
<keyword evidence="1" id="KW-0472">Membrane</keyword>
<accession>A0A1R4B7K0</accession>